<dbReference type="Pfam" id="PF01904">
    <property type="entry name" value="DUF72"/>
    <property type="match status" value="1"/>
</dbReference>
<evidence type="ECO:0000313" key="2">
    <source>
        <dbReference type="Proteomes" id="UP001225596"/>
    </source>
</evidence>
<organism evidence="1 2">
    <name type="scientific">Keguizhuia sedimenti</name>
    <dbReference type="NCBI Taxonomy" id="3064264"/>
    <lineage>
        <taxon>Bacteria</taxon>
        <taxon>Pseudomonadati</taxon>
        <taxon>Pseudomonadota</taxon>
        <taxon>Betaproteobacteria</taxon>
        <taxon>Burkholderiales</taxon>
        <taxon>Oxalobacteraceae</taxon>
        <taxon>Keguizhuia</taxon>
    </lineage>
</organism>
<dbReference type="Proteomes" id="UP001225596">
    <property type="component" value="Unassembled WGS sequence"/>
</dbReference>
<dbReference type="PANTHER" id="PTHR30348">
    <property type="entry name" value="UNCHARACTERIZED PROTEIN YECE"/>
    <property type="match status" value="1"/>
</dbReference>
<dbReference type="InterPro" id="IPR002763">
    <property type="entry name" value="DUF72"/>
</dbReference>
<gene>
    <name evidence="1" type="ORF">Q8A64_13635</name>
</gene>
<evidence type="ECO:0000313" key="1">
    <source>
        <dbReference type="EMBL" id="MDQ9171450.1"/>
    </source>
</evidence>
<accession>A0ABU1BR00</accession>
<dbReference type="Gene3D" id="3.20.20.410">
    <property type="entry name" value="Protein of unknown function UPF0759"/>
    <property type="match status" value="1"/>
</dbReference>
<name>A0ABU1BR00_9BURK</name>
<dbReference type="InterPro" id="IPR036520">
    <property type="entry name" value="UPF0759_sf"/>
</dbReference>
<sequence>MQNELFPSEGCGRQSTVLIGCAGWGLSSANKHLFPEMGSHLESYAAILPCVEINTSFYRLHRPETYARWRDSVPDSFRFSVKLLRTITHFKRLQDCKADLAEFLETVSPLEKKWGCLLVQFPPGFQFPGTRAKEFFSLLRELVKTDIVCEPRHPSWFQEDIYKWMNKLDISYVEADPPVAGFNKSINQAQETQYIRLHGSPLIYHSAYSEDYLDQLACTLKMNYASGVRSWCIFDNTASGAAIDNAVSLLRRLNTSLTDIDKNGCP</sequence>
<comment type="caution">
    <text evidence="1">The sequence shown here is derived from an EMBL/GenBank/DDBJ whole genome shotgun (WGS) entry which is preliminary data.</text>
</comment>
<dbReference type="EMBL" id="JAUYVH010000009">
    <property type="protein sequence ID" value="MDQ9171450.1"/>
    <property type="molecule type" value="Genomic_DNA"/>
</dbReference>
<reference evidence="1 2" key="1">
    <citation type="submission" date="2023-08" db="EMBL/GenBank/DDBJ databases">
        <title>Oxalobacteraceae gen .nov., isolated from river sludge outside the plant.</title>
        <authorList>
            <person name="Zhao S.Y."/>
        </authorList>
    </citation>
    <scope>NUCLEOTIDE SEQUENCE [LARGE SCALE GENOMIC DNA]</scope>
    <source>
        <strain evidence="1 2">R-40</strain>
    </source>
</reference>
<dbReference type="RefSeq" id="WP_338437387.1">
    <property type="nucleotide sequence ID" value="NZ_JAUYVH010000009.1"/>
</dbReference>
<dbReference type="SUPFAM" id="SSF117396">
    <property type="entry name" value="TM1631-like"/>
    <property type="match status" value="1"/>
</dbReference>
<keyword evidence="2" id="KW-1185">Reference proteome</keyword>
<protein>
    <submittedName>
        <fullName evidence="1">DUF72 domain-containing protein</fullName>
    </submittedName>
</protein>
<proteinExistence type="predicted"/>
<dbReference type="PANTHER" id="PTHR30348:SF14">
    <property type="entry name" value="BLR8050 PROTEIN"/>
    <property type="match status" value="1"/>
</dbReference>